<feature type="binding site" evidence="2">
    <location>
        <position position="100"/>
    </location>
    <ligand>
        <name>Fe cation</name>
        <dbReference type="ChEBI" id="CHEBI:24875"/>
    </ligand>
</feature>
<dbReference type="InterPro" id="IPR023635">
    <property type="entry name" value="Peptide_deformylase"/>
</dbReference>
<dbReference type="EC" id="3.5.1.88" evidence="2"/>
<protein>
    <recommendedName>
        <fullName evidence="2">Peptide deformylase</fullName>
        <shortName evidence="2">PDF</shortName>
        <ecNumber evidence="2">3.5.1.88</ecNumber>
    </recommendedName>
    <alternativeName>
        <fullName evidence="2">Polypeptide deformylase</fullName>
    </alternativeName>
</protein>
<dbReference type="Pfam" id="PF01327">
    <property type="entry name" value="Pep_deformylase"/>
    <property type="match status" value="1"/>
</dbReference>
<dbReference type="PRINTS" id="PR01576">
    <property type="entry name" value="PDEFORMYLASE"/>
</dbReference>
<reference evidence="3 4" key="1">
    <citation type="submission" date="2019-01" db="EMBL/GenBank/DDBJ databases">
        <title>Complete genome sequence of Cohnella hallensis HS21 isolated from Korean fir (Abies koreana) rhizospheric soil.</title>
        <authorList>
            <person name="Jiang L."/>
            <person name="Kang S.W."/>
            <person name="Kim S."/>
            <person name="Jung J."/>
            <person name="Kim C.Y."/>
            <person name="Kim D.H."/>
            <person name="Kim S.W."/>
            <person name="Lee J."/>
        </authorList>
    </citation>
    <scope>NUCLEOTIDE SEQUENCE [LARGE SCALE GENOMIC DNA]</scope>
    <source>
        <strain evidence="3 4">HS21</strain>
    </source>
</reference>
<evidence type="ECO:0000256" key="1">
    <source>
        <dbReference type="ARBA" id="ARBA00010759"/>
    </source>
</evidence>
<dbReference type="GO" id="GO:0006412">
    <property type="term" value="P:translation"/>
    <property type="evidence" value="ECO:0007669"/>
    <property type="project" value="UniProtKB-UniRule"/>
</dbReference>
<comment type="cofactor">
    <cofactor evidence="2">
        <name>Fe(2+)</name>
        <dbReference type="ChEBI" id="CHEBI:29033"/>
    </cofactor>
    <text evidence="2">Binds 1 Fe(2+) ion.</text>
</comment>
<dbReference type="KEGG" id="cohn:KCTCHS21_56970"/>
<accession>A0A3T1DE89</accession>
<dbReference type="CDD" id="cd00487">
    <property type="entry name" value="Pep_deformylase"/>
    <property type="match status" value="1"/>
</dbReference>
<dbReference type="Gene3D" id="3.90.45.10">
    <property type="entry name" value="Peptide deformylase"/>
    <property type="match status" value="1"/>
</dbReference>
<keyword evidence="2" id="KW-0408">Iron</keyword>
<comment type="function">
    <text evidence="2">Removes the formyl group from the N-terminal Met of newly synthesized proteins. Requires at least a dipeptide for an efficient rate of reaction. N-terminal L-methionine is a prerequisite for activity but the enzyme has broad specificity at other positions.</text>
</comment>
<dbReference type="AlphaFoldDB" id="A0A3T1DE89"/>
<keyword evidence="4" id="KW-1185">Reference proteome</keyword>
<feature type="active site" evidence="2">
    <location>
        <position position="143"/>
    </location>
</feature>
<gene>
    <name evidence="3" type="primary">def2_2</name>
    <name evidence="2" type="synonym">def</name>
    <name evidence="3" type="ORF">KCTCHS21_56970</name>
</gene>
<dbReference type="EMBL" id="AP019400">
    <property type="protein sequence ID" value="BBI36298.1"/>
    <property type="molecule type" value="Genomic_DNA"/>
</dbReference>
<dbReference type="PIRSF" id="PIRSF004749">
    <property type="entry name" value="Pep_def"/>
    <property type="match status" value="1"/>
</dbReference>
<dbReference type="SUPFAM" id="SSF56420">
    <property type="entry name" value="Peptide deformylase"/>
    <property type="match status" value="1"/>
</dbReference>
<name>A0A3T1DE89_9BACL</name>
<dbReference type="PANTHER" id="PTHR10458">
    <property type="entry name" value="PEPTIDE DEFORMYLASE"/>
    <property type="match status" value="1"/>
</dbReference>
<keyword evidence="2" id="KW-0648">Protein biosynthesis</keyword>
<dbReference type="Proteomes" id="UP000289856">
    <property type="component" value="Chromosome"/>
</dbReference>
<evidence type="ECO:0000256" key="2">
    <source>
        <dbReference type="HAMAP-Rule" id="MF_00163"/>
    </source>
</evidence>
<evidence type="ECO:0000313" key="4">
    <source>
        <dbReference type="Proteomes" id="UP000289856"/>
    </source>
</evidence>
<keyword evidence="2" id="KW-0479">Metal-binding</keyword>
<evidence type="ECO:0000313" key="3">
    <source>
        <dbReference type="EMBL" id="BBI36298.1"/>
    </source>
</evidence>
<dbReference type="GO" id="GO:0042586">
    <property type="term" value="F:peptide deformylase activity"/>
    <property type="evidence" value="ECO:0007669"/>
    <property type="project" value="UniProtKB-UniRule"/>
</dbReference>
<comment type="catalytic activity">
    <reaction evidence="2">
        <text>N-terminal N-formyl-L-methionyl-[peptide] + H2O = N-terminal L-methionyl-[peptide] + formate</text>
        <dbReference type="Rhea" id="RHEA:24420"/>
        <dbReference type="Rhea" id="RHEA-COMP:10639"/>
        <dbReference type="Rhea" id="RHEA-COMP:10640"/>
        <dbReference type="ChEBI" id="CHEBI:15377"/>
        <dbReference type="ChEBI" id="CHEBI:15740"/>
        <dbReference type="ChEBI" id="CHEBI:49298"/>
        <dbReference type="ChEBI" id="CHEBI:64731"/>
        <dbReference type="EC" id="3.5.1.88"/>
    </reaction>
</comment>
<organism evidence="3 4">
    <name type="scientific">Cohnella abietis</name>
    <dbReference type="NCBI Taxonomy" id="2507935"/>
    <lineage>
        <taxon>Bacteria</taxon>
        <taxon>Bacillati</taxon>
        <taxon>Bacillota</taxon>
        <taxon>Bacilli</taxon>
        <taxon>Bacillales</taxon>
        <taxon>Paenibacillaceae</taxon>
        <taxon>Cohnella</taxon>
    </lineage>
</organism>
<feature type="binding site" evidence="2">
    <location>
        <position position="146"/>
    </location>
    <ligand>
        <name>Fe cation</name>
        <dbReference type="ChEBI" id="CHEBI:24875"/>
    </ligand>
</feature>
<dbReference type="HAMAP" id="MF_00163">
    <property type="entry name" value="Pep_deformylase"/>
    <property type="match status" value="1"/>
</dbReference>
<dbReference type="NCBIfam" id="TIGR00079">
    <property type="entry name" value="pept_deformyl"/>
    <property type="match status" value="1"/>
</dbReference>
<comment type="similarity">
    <text evidence="1 2">Belongs to the polypeptide deformylase family.</text>
</comment>
<dbReference type="NCBIfam" id="NF001159">
    <property type="entry name" value="PRK00150.1-3"/>
    <property type="match status" value="1"/>
</dbReference>
<proteinExistence type="inferred from homology"/>
<dbReference type="InterPro" id="IPR036821">
    <property type="entry name" value="Peptide_deformylase_sf"/>
</dbReference>
<sequence length="183" mass="20309">MPYLDERGIIPMSVLNIVPFGESILRKKAKQVDVITPKIIKLLDDMAETLYATEGRAGLAAPQVGIIRRIAVLDCGEGLIELINPVIVQASGEQEGAEGCLSYPGYHGYVKRANQVKITTLNRQGETIELEGTGLLARCIQHEMDHLDGVLFVDHVQEPWLYDDQTQRKINIFDVVKLTNKGL</sequence>
<dbReference type="PANTHER" id="PTHR10458:SF22">
    <property type="entry name" value="PEPTIDE DEFORMYLASE"/>
    <property type="match status" value="1"/>
</dbReference>
<feature type="binding site" evidence="2">
    <location>
        <position position="142"/>
    </location>
    <ligand>
        <name>Fe cation</name>
        <dbReference type="ChEBI" id="CHEBI:24875"/>
    </ligand>
</feature>
<keyword evidence="2" id="KW-0378">Hydrolase</keyword>
<dbReference type="GO" id="GO:0046872">
    <property type="term" value="F:metal ion binding"/>
    <property type="evidence" value="ECO:0007669"/>
    <property type="project" value="UniProtKB-KW"/>
</dbReference>